<gene>
    <name evidence="1" type="ORF">EYF80_008586</name>
</gene>
<dbReference type="EMBL" id="SRLO01000048">
    <property type="protein sequence ID" value="TNN81252.1"/>
    <property type="molecule type" value="Genomic_DNA"/>
</dbReference>
<evidence type="ECO:0000313" key="2">
    <source>
        <dbReference type="Proteomes" id="UP000314294"/>
    </source>
</evidence>
<dbReference type="Proteomes" id="UP000314294">
    <property type="component" value="Unassembled WGS sequence"/>
</dbReference>
<keyword evidence="2" id="KW-1185">Reference proteome</keyword>
<dbReference type="AlphaFoldDB" id="A0A4Z2IVF3"/>
<reference evidence="1 2" key="1">
    <citation type="submission" date="2019-03" db="EMBL/GenBank/DDBJ databases">
        <title>First draft genome of Liparis tanakae, snailfish: a comprehensive survey of snailfish specific genes.</title>
        <authorList>
            <person name="Kim W."/>
            <person name="Song I."/>
            <person name="Jeong J.-H."/>
            <person name="Kim D."/>
            <person name="Kim S."/>
            <person name="Ryu S."/>
            <person name="Song J.Y."/>
            <person name="Lee S.K."/>
        </authorList>
    </citation>
    <scope>NUCLEOTIDE SEQUENCE [LARGE SCALE GENOMIC DNA]</scope>
    <source>
        <tissue evidence="1">Muscle</tissue>
    </source>
</reference>
<sequence>MEVIFVKTRLKISSENSRLNLDGAILAAGCNELPIAAVGAACGDDLLPLEGARFEHRLVRLPRAQLHIHVQLTAAQDQGNPWHSNLLETFLE</sequence>
<proteinExistence type="predicted"/>
<comment type="caution">
    <text evidence="1">The sequence shown here is derived from an EMBL/GenBank/DDBJ whole genome shotgun (WGS) entry which is preliminary data.</text>
</comment>
<name>A0A4Z2IVF3_9TELE</name>
<organism evidence="1 2">
    <name type="scientific">Liparis tanakae</name>
    <name type="common">Tanaka's snailfish</name>
    <dbReference type="NCBI Taxonomy" id="230148"/>
    <lineage>
        <taxon>Eukaryota</taxon>
        <taxon>Metazoa</taxon>
        <taxon>Chordata</taxon>
        <taxon>Craniata</taxon>
        <taxon>Vertebrata</taxon>
        <taxon>Euteleostomi</taxon>
        <taxon>Actinopterygii</taxon>
        <taxon>Neopterygii</taxon>
        <taxon>Teleostei</taxon>
        <taxon>Neoteleostei</taxon>
        <taxon>Acanthomorphata</taxon>
        <taxon>Eupercaria</taxon>
        <taxon>Perciformes</taxon>
        <taxon>Cottioidei</taxon>
        <taxon>Cottales</taxon>
        <taxon>Liparidae</taxon>
        <taxon>Liparis</taxon>
    </lineage>
</organism>
<evidence type="ECO:0000313" key="1">
    <source>
        <dbReference type="EMBL" id="TNN81252.1"/>
    </source>
</evidence>
<accession>A0A4Z2IVF3</accession>
<protein>
    <submittedName>
        <fullName evidence="1">Uncharacterized protein</fullName>
    </submittedName>
</protein>